<reference evidence="2 3" key="1">
    <citation type="journal article" date="2014" name="Genome Announc.">
        <title>Draft Genome Sequence of Xylella fastidiosa Pear Leaf Scorch Strain in Taiwan.</title>
        <authorList>
            <person name="Su C.C."/>
            <person name="Deng W.L."/>
            <person name="Jan F.J."/>
            <person name="Chang C.J."/>
            <person name="Huang H."/>
            <person name="Chen J."/>
        </authorList>
    </citation>
    <scope>NUCLEOTIDE SEQUENCE [LARGE SCALE GENOMIC DNA]</scope>
    <source>
        <strain evidence="2 3">PLS229</strain>
    </source>
</reference>
<accession>Z9JHA8</accession>
<keyword evidence="1" id="KW-0472">Membrane</keyword>
<sequence length="53" mass="6306">MKRKRVVHCIIFNVLCFGVAMGLMCRYPYWDTFGFLVKVYLKGAKRDGRFLKE</sequence>
<keyword evidence="1" id="KW-1133">Transmembrane helix</keyword>
<protein>
    <submittedName>
        <fullName evidence="2">Uncharacterized protein</fullName>
    </submittedName>
</protein>
<dbReference type="Proteomes" id="UP000020406">
    <property type="component" value="Unassembled WGS sequence"/>
</dbReference>
<organism evidence="2 3">
    <name type="scientific">Xylella taiwanensis</name>
    <dbReference type="NCBI Taxonomy" id="1444770"/>
    <lineage>
        <taxon>Bacteria</taxon>
        <taxon>Pseudomonadati</taxon>
        <taxon>Pseudomonadota</taxon>
        <taxon>Gammaproteobacteria</taxon>
        <taxon>Lysobacterales</taxon>
        <taxon>Lysobacteraceae</taxon>
        <taxon>Xylella</taxon>
    </lineage>
</organism>
<keyword evidence="1" id="KW-0812">Transmembrane</keyword>
<name>Z9JHA8_9GAMM</name>
<comment type="caution">
    <text evidence="2">The sequence shown here is derived from an EMBL/GenBank/DDBJ whole genome shotgun (WGS) entry which is preliminary data.</text>
</comment>
<gene>
    <name evidence="2" type="ORF">AF72_11030</name>
</gene>
<feature type="transmembrane region" description="Helical" evidence="1">
    <location>
        <begin position="7"/>
        <end position="29"/>
    </location>
</feature>
<evidence type="ECO:0000313" key="2">
    <source>
        <dbReference type="EMBL" id="EWS77398.1"/>
    </source>
</evidence>
<dbReference type="AlphaFoldDB" id="Z9JHA8"/>
<proteinExistence type="predicted"/>
<evidence type="ECO:0000256" key="1">
    <source>
        <dbReference type="SAM" id="Phobius"/>
    </source>
</evidence>
<evidence type="ECO:0000313" key="3">
    <source>
        <dbReference type="Proteomes" id="UP000020406"/>
    </source>
</evidence>
<dbReference type="EMBL" id="JDSQ01000021">
    <property type="protein sequence ID" value="EWS77398.1"/>
    <property type="molecule type" value="Genomic_DNA"/>
</dbReference>
<dbReference type="PATRIC" id="fig|1444770.3.peg.2610"/>
<dbReference type="RefSeq" id="WP_160199343.1">
    <property type="nucleotide sequence ID" value="NZ_CP087683.1"/>
</dbReference>